<organism evidence="1 2">
    <name type="scientific">Candidatus Pedobacter colombiensis</name>
    <dbReference type="NCBI Taxonomy" id="3121371"/>
    <lineage>
        <taxon>Bacteria</taxon>
        <taxon>Pseudomonadati</taxon>
        <taxon>Bacteroidota</taxon>
        <taxon>Sphingobacteriia</taxon>
        <taxon>Sphingobacteriales</taxon>
        <taxon>Sphingobacteriaceae</taxon>
        <taxon>Pedobacter</taxon>
    </lineage>
</organism>
<evidence type="ECO:0000313" key="1">
    <source>
        <dbReference type="EMBL" id="WEK17877.1"/>
    </source>
</evidence>
<reference evidence="1" key="1">
    <citation type="submission" date="2023-03" db="EMBL/GenBank/DDBJ databases">
        <title>Andean soil-derived lignocellulolytic bacterial consortium as a source of novel taxa and putative plastic-active enzymes.</title>
        <authorList>
            <person name="Diaz-Garcia L."/>
            <person name="Chuvochina M."/>
            <person name="Feuerriegel G."/>
            <person name="Bunk B."/>
            <person name="Sproer C."/>
            <person name="Streit W.R."/>
            <person name="Rodriguez L.M."/>
            <person name="Overmann J."/>
            <person name="Jimenez D.J."/>
        </authorList>
    </citation>
    <scope>NUCLEOTIDE SEQUENCE</scope>
    <source>
        <strain evidence="1">MAG 3858</strain>
    </source>
</reference>
<protein>
    <submittedName>
        <fullName evidence="1">Uncharacterized protein</fullName>
    </submittedName>
</protein>
<accession>A0AAJ5W7B0</accession>
<proteinExistence type="predicted"/>
<dbReference type="Proteomes" id="UP001214530">
    <property type="component" value="Chromosome"/>
</dbReference>
<name>A0AAJ5W7B0_9SPHI</name>
<dbReference type="EMBL" id="CP119313">
    <property type="protein sequence ID" value="WEK17877.1"/>
    <property type="molecule type" value="Genomic_DNA"/>
</dbReference>
<gene>
    <name evidence="1" type="ORF">P0Y49_13820</name>
</gene>
<evidence type="ECO:0000313" key="2">
    <source>
        <dbReference type="Proteomes" id="UP001214530"/>
    </source>
</evidence>
<sequence length="122" mass="14190">MTEYSNLSESILICLLRADDHLAFQELAKRQFKALRNNRAKYVDESPEIIAVISFTIQKIWDNRHELDDNTGLFPKLLGVIIPKLFEVLFESDRSEEHLFALGEYLKRGTIDVKYSNYHGTN</sequence>
<dbReference type="AlphaFoldDB" id="A0AAJ5W7B0"/>